<sequence>MAGFENNKPAEKKTALVRGARATRGLGEPINAAAAATTAHESGREQTTRPPRADQRERERETFRVLEVPSSQRGAKVERERKKAAEQAKKKEREEALTPRSLVIRADNSGVGLGEAVVVAPAAAAAEPAPAPRAGQLLGHAEAGQLDHRVPTWPTLRDAGLAGDNHPAAGDSGARESVAVTSGMQPSASVHYAAPNGSVLDDAQEPIPESYYDQLPPGFSEEQAEALWRKKERPFCPHCHLRHPPPHDPELFEVNKKRRNARKKERRRERRAEEREQQQQQQLQQQLPPPPPPPPPPSLPPRAGTGTWVLVVLNTAITVANTTSVRQMAVVRGATLSATRTAGAAYFFLR</sequence>
<feature type="compositionally biased region" description="Basic and acidic residues" evidence="1">
    <location>
        <begin position="245"/>
        <end position="255"/>
    </location>
</feature>
<gene>
    <name evidence="2" type="ORF">DBV05_g264</name>
</gene>
<proteinExistence type="predicted"/>
<feature type="compositionally biased region" description="Basic and acidic residues" evidence="1">
    <location>
        <begin position="75"/>
        <end position="97"/>
    </location>
</feature>
<feature type="compositionally biased region" description="Basic residues" evidence="1">
    <location>
        <begin position="256"/>
        <end position="269"/>
    </location>
</feature>
<protein>
    <submittedName>
        <fullName evidence="2">Uncharacterized protein</fullName>
    </submittedName>
</protein>
<accession>A0A5N5DT80</accession>
<feature type="compositionally biased region" description="Pro residues" evidence="1">
    <location>
        <begin position="287"/>
        <end position="300"/>
    </location>
</feature>
<feature type="region of interest" description="Disordered" evidence="1">
    <location>
        <begin position="1"/>
        <end position="100"/>
    </location>
</feature>
<feature type="region of interest" description="Disordered" evidence="1">
    <location>
        <begin position="239"/>
        <end position="305"/>
    </location>
</feature>
<feature type="compositionally biased region" description="Basic and acidic residues" evidence="1">
    <location>
        <begin position="41"/>
        <end position="64"/>
    </location>
</feature>
<organism evidence="2 3">
    <name type="scientific">Lasiodiplodia theobromae</name>
    <dbReference type="NCBI Taxonomy" id="45133"/>
    <lineage>
        <taxon>Eukaryota</taxon>
        <taxon>Fungi</taxon>
        <taxon>Dikarya</taxon>
        <taxon>Ascomycota</taxon>
        <taxon>Pezizomycotina</taxon>
        <taxon>Dothideomycetes</taxon>
        <taxon>Dothideomycetes incertae sedis</taxon>
        <taxon>Botryosphaeriales</taxon>
        <taxon>Botryosphaeriaceae</taxon>
        <taxon>Lasiodiplodia</taxon>
    </lineage>
</organism>
<evidence type="ECO:0000256" key="1">
    <source>
        <dbReference type="SAM" id="MobiDB-lite"/>
    </source>
</evidence>
<name>A0A5N5DT80_9PEZI</name>
<dbReference type="AlphaFoldDB" id="A0A5N5DT80"/>
<reference evidence="2 3" key="1">
    <citation type="journal article" date="2019" name="Sci. Rep.">
        <title>A multi-omics analysis of the grapevine pathogen Lasiodiplodia theobromae reveals that temperature affects the expression of virulence- and pathogenicity-related genes.</title>
        <authorList>
            <person name="Felix C."/>
            <person name="Meneses R."/>
            <person name="Goncalves M.F.M."/>
            <person name="Tilleman L."/>
            <person name="Duarte A.S."/>
            <person name="Jorrin-Novo J.V."/>
            <person name="Van de Peer Y."/>
            <person name="Deforce D."/>
            <person name="Van Nieuwerburgh F."/>
            <person name="Esteves A.C."/>
            <person name="Alves A."/>
        </authorList>
    </citation>
    <scope>NUCLEOTIDE SEQUENCE [LARGE SCALE GENOMIC DNA]</scope>
    <source>
        <strain evidence="2 3">LA-SOL3</strain>
    </source>
</reference>
<comment type="caution">
    <text evidence="2">The sequence shown here is derived from an EMBL/GenBank/DDBJ whole genome shotgun (WGS) entry which is preliminary data.</text>
</comment>
<evidence type="ECO:0000313" key="3">
    <source>
        <dbReference type="Proteomes" id="UP000325902"/>
    </source>
</evidence>
<dbReference type="Proteomes" id="UP000325902">
    <property type="component" value="Unassembled WGS sequence"/>
</dbReference>
<keyword evidence="3" id="KW-1185">Reference proteome</keyword>
<evidence type="ECO:0000313" key="2">
    <source>
        <dbReference type="EMBL" id="KAB2581268.1"/>
    </source>
</evidence>
<dbReference type="EMBL" id="VCHE01000001">
    <property type="protein sequence ID" value="KAB2581268.1"/>
    <property type="molecule type" value="Genomic_DNA"/>
</dbReference>